<evidence type="ECO:0000313" key="5">
    <source>
        <dbReference type="Proteomes" id="UP000234275"/>
    </source>
</evidence>
<dbReference type="Proteomes" id="UP000234275">
    <property type="component" value="Unassembled WGS sequence"/>
</dbReference>
<reference evidence="4 5" key="1">
    <citation type="submission" date="2016-12" db="EMBL/GenBank/DDBJ databases">
        <title>The genomes of Aspergillus section Nigri reveals drivers in fungal speciation.</title>
        <authorList>
            <consortium name="DOE Joint Genome Institute"/>
            <person name="Vesth T.C."/>
            <person name="Nybo J."/>
            <person name="Theobald S."/>
            <person name="Brandl J."/>
            <person name="Frisvad J.C."/>
            <person name="Nielsen K.F."/>
            <person name="Lyhne E.K."/>
            <person name="Kogle M.E."/>
            <person name="Kuo A."/>
            <person name="Riley R."/>
            <person name="Clum A."/>
            <person name="Nolan M."/>
            <person name="Lipzen A."/>
            <person name="Salamov A."/>
            <person name="Henrissat B."/>
            <person name="Wiebenga A."/>
            <person name="De Vries R.P."/>
            <person name="Grigoriev I.V."/>
            <person name="Mortensen U.H."/>
            <person name="Andersen M.R."/>
            <person name="Baker S.E."/>
        </authorList>
    </citation>
    <scope>NUCLEOTIDE SEQUENCE [LARGE SCALE GENOMIC DNA]</scope>
    <source>
        <strain evidence="4 5">IBT 23096</strain>
    </source>
</reference>
<dbReference type="GO" id="GO:0005739">
    <property type="term" value="C:mitochondrion"/>
    <property type="evidence" value="ECO:0007669"/>
    <property type="project" value="TreeGrafter"/>
</dbReference>
<dbReference type="PANTHER" id="PTHR11820">
    <property type="entry name" value="ACYLPYRUVASE"/>
    <property type="match status" value="1"/>
</dbReference>
<sequence>MAAAFKAQCRKVICIGRNYADHITELNNTKPKQPFFFLKPASAILCPGEGPVLRPRGTNLHYEVELGLVMGKTVRDLDPKDEKGALDAIHSYLLAIDMTARNVQDEAKKKGLPWSIAKGFDTFLPISQQIAKSRIPNPHDAFLRLSVGSQLRQADSTSLMLYQIPRQLAEISRVMTLEKGDLVLTGTPKGVGEVKSGDVMKASIEVGGQEIEEGRIEVEVKDREGRYVYGET</sequence>
<dbReference type="SUPFAM" id="SSF56529">
    <property type="entry name" value="FAH"/>
    <property type="match status" value="1"/>
</dbReference>
<dbReference type="EMBL" id="MSFO01000002">
    <property type="protein sequence ID" value="PLB52664.1"/>
    <property type="molecule type" value="Genomic_DNA"/>
</dbReference>
<dbReference type="Gene3D" id="3.90.850.10">
    <property type="entry name" value="Fumarylacetoacetase-like, C-terminal domain"/>
    <property type="match status" value="1"/>
</dbReference>
<dbReference type="GeneID" id="36555209"/>
<evidence type="ECO:0000259" key="3">
    <source>
        <dbReference type="Pfam" id="PF01557"/>
    </source>
</evidence>
<dbReference type="GO" id="GO:0019752">
    <property type="term" value="P:carboxylic acid metabolic process"/>
    <property type="evidence" value="ECO:0007669"/>
    <property type="project" value="UniProtKB-ARBA"/>
</dbReference>
<accession>A0A2I2GIF7</accession>
<dbReference type="GO" id="GO:0046872">
    <property type="term" value="F:metal ion binding"/>
    <property type="evidence" value="ECO:0007669"/>
    <property type="project" value="UniProtKB-KW"/>
</dbReference>
<protein>
    <submittedName>
        <fullName evidence="4">Fumarylacetoacetate hydrolase family protein</fullName>
    </submittedName>
</protein>
<comment type="similarity">
    <text evidence="1">Belongs to the FAH family.</text>
</comment>
<proteinExistence type="inferred from homology"/>
<dbReference type="FunFam" id="3.90.850.10:FF:000003">
    <property type="entry name" value="Fumarylacetoacetate hydrolase domain-containing 1"/>
    <property type="match status" value="1"/>
</dbReference>
<evidence type="ECO:0000313" key="4">
    <source>
        <dbReference type="EMBL" id="PLB52664.1"/>
    </source>
</evidence>
<comment type="caution">
    <text evidence="4">The sequence shown here is derived from an EMBL/GenBank/DDBJ whole genome shotgun (WGS) entry which is preliminary data.</text>
</comment>
<organism evidence="4 5">
    <name type="scientific">Aspergillus steynii IBT 23096</name>
    <dbReference type="NCBI Taxonomy" id="1392250"/>
    <lineage>
        <taxon>Eukaryota</taxon>
        <taxon>Fungi</taxon>
        <taxon>Dikarya</taxon>
        <taxon>Ascomycota</taxon>
        <taxon>Pezizomycotina</taxon>
        <taxon>Eurotiomycetes</taxon>
        <taxon>Eurotiomycetidae</taxon>
        <taxon>Eurotiales</taxon>
        <taxon>Aspergillaceae</taxon>
        <taxon>Aspergillus</taxon>
        <taxon>Aspergillus subgen. Circumdati</taxon>
    </lineage>
</organism>
<keyword evidence="2" id="KW-0479">Metal-binding</keyword>
<keyword evidence="4" id="KW-0378">Hydrolase</keyword>
<name>A0A2I2GIF7_9EURO</name>
<dbReference type="VEuPathDB" id="FungiDB:P170DRAFT_423506"/>
<dbReference type="GO" id="GO:0018773">
    <property type="term" value="F:acetylpyruvate hydrolase activity"/>
    <property type="evidence" value="ECO:0007669"/>
    <property type="project" value="TreeGrafter"/>
</dbReference>
<keyword evidence="5" id="KW-1185">Reference proteome</keyword>
<dbReference type="PANTHER" id="PTHR11820:SF7">
    <property type="entry name" value="ACYLPYRUVASE FAHD1, MITOCHONDRIAL"/>
    <property type="match status" value="1"/>
</dbReference>
<dbReference type="InterPro" id="IPR036663">
    <property type="entry name" value="Fumarylacetoacetase_C_sf"/>
</dbReference>
<gene>
    <name evidence="4" type="ORF">P170DRAFT_423506</name>
</gene>
<dbReference type="RefSeq" id="XP_024707966.1">
    <property type="nucleotide sequence ID" value="XM_024847510.1"/>
</dbReference>
<dbReference type="AlphaFoldDB" id="A0A2I2GIF7"/>
<feature type="domain" description="Fumarylacetoacetase-like C-terminal" evidence="3">
    <location>
        <begin position="11"/>
        <end position="206"/>
    </location>
</feature>
<evidence type="ECO:0000256" key="2">
    <source>
        <dbReference type="ARBA" id="ARBA00022723"/>
    </source>
</evidence>
<dbReference type="STRING" id="1392250.A0A2I2GIF7"/>
<dbReference type="OrthoDB" id="74910at2759"/>
<dbReference type="Pfam" id="PF01557">
    <property type="entry name" value="FAA_hydrolase"/>
    <property type="match status" value="1"/>
</dbReference>
<dbReference type="InterPro" id="IPR011234">
    <property type="entry name" value="Fumarylacetoacetase-like_C"/>
</dbReference>
<evidence type="ECO:0000256" key="1">
    <source>
        <dbReference type="ARBA" id="ARBA00010211"/>
    </source>
</evidence>